<sequence>MFFRSGVILLLGAFIEFRLANAALPSGWKSCKRSDSDRSNCLKEAAQHAVLSIANNGNKKYGVFPADPLRFEKIDVDQSSGPVNIKLAFSNLDVIGLKKVQIENISWTRNEMILNATVPKLTVYGDYDIKGRVLVLPIVGQGKSNITIHETRVHTKWLLPENAKGDKKYFRTEKLGLSIHGSKVTFHFTNLFNGDKRLGDNMNKFLNENWALIWEEVQPAIQGSFGEAVKEISNRIFSKIPSREIAPL</sequence>
<feature type="signal peptide" evidence="1">
    <location>
        <begin position="1"/>
        <end position="22"/>
    </location>
</feature>
<protein>
    <submittedName>
        <fullName evidence="2">JHBP</fullName>
    </submittedName>
</protein>
<reference evidence="2 3" key="1">
    <citation type="submission" date="2023-09" db="EMBL/GenBank/DDBJ databases">
        <title>Nesidiocoris tenuis whole genome shotgun sequence.</title>
        <authorList>
            <person name="Shibata T."/>
            <person name="Shimoda M."/>
            <person name="Kobayashi T."/>
            <person name="Uehara T."/>
        </authorList>
    </citation>
    <scope>NUCLEOTIDE SEQUENCE [LARGE SCALE GENOMIC DNA]</scope>
    <source>
        <strain evidence="2 3">Japan</strain>
    </source>
</reference>
<organism evidence="2 3">
    <name type="scientific">Nesidiocoris tenuis</name>
    <dbReference type="NCBI Taxonomy" id="355587"/>
    <lineage>
        <taxon>Eukaryota</taxon>
        <taxon>Metazoa</taxon>
        <taxon>Ecdysozoa</taxon>
        <taxon>Arthropoda</taxon>
        <taxon>Hexapoda</taxon>
        <taxon>Insecta</taxon>
        <taxon>Pterygota</taxon>
        <taxon>Neoptera</taxon>
        <taxon>Paraneoptera</taxon>
        <taxon>Hemiptera</taxon>
        <taxon>Heteroptera</taxon>
        <taxon>Panheteroptera</taxon>
        <taxon>Cimicomorpha</taxon>
        <taxon>Miridae</taxon>
        <taxon>Dicyphina</taxon>
        <taxon>Nesidiocoris</taxon>
    </lineage>
</organism>
<evidence type="ECO:0000313" key="3">
    <source>
        <dbReference type="Proteomes" id="UP001307889"/>
    </source>
</evidence>
<dbReference type="PANTHER" id="PTHR11008">
    <property type="entry name" value="PROTEIN TAKEOUT-LIKE PROTEIN"/>
    <property type="match status" value="1"/>
</dbReference>
<dbReference type="Pfam" id="PF06585">
    <property type="entry name" value="JHBP"/>
    <property type="match status" value="1"/>
</dbReference>
<keyword evidence="1" id="KW-0732">Signal</keyword>
<dbReference type="PANTHER" id="PTHR11008:SF32">
    <property type="entry name" value="CIRCADIAN CLOCK-CONTROLLED PROTEIN DAYWAKE-RELATED"/>
    <property type="match status" value="1"/>
</dbReference>
<dbReference type="SMART" id="SM00700">
    <property type="entry name" value="JHBP"/>
    <property type="match status" value="1"/>
</dbReference>
<dbReference type="Proteomes" id="UP001307889">
    <property type="component" value="Chromosome 2"/>
</dbReference>
<dbReference type="Gene3D" id="3.15.10.30">
    <property type="entry name" value="Haemolymph juvenile hormone binding protein"/>
    <property type="match status" value="1"/>
</dbReference>
<accession>A0ABN7AER3</accession>
<gene>
    <name evidence="2" type="ORF">NTJ_03337</name>
</gene>
<evidence type="ECO:0000313" key="2">
    <source>
        <dbReference type="EMBL" id="BES90528.1"/>
    </source>
</evidence>
<keyword evidence="3" id="KW-1185">Reference proteome</keyword>
<evidence type="ECO:0000256" key="1">
    <source>
        <dbReference type="SAM" id="SignalP"/>
    </source>
</evidence>
<name>A0ABN7AER3_9HEMI</name>
<proteinExistence type="predicted"/>
<dbReference type="InterPro" id="IPR038606">
    <property type="entry name" value="To_sf"/>
</dbReference>
<dbReference type="EMBL" id="AP028910">
    <property type="protein sequence ID" value="BES90528.1"/>
    <property type="molecule type" value="Genomic_DNA"/>
</dbReference>
<feature type="chain" id="PRO_5045942075" evidence="1">
    <location>
        <begin position="23"/>
        <end position="248"/>
    </location>
</feature>
<dbReference type="InterPro" id="IPR010562">
    <property type="entry name" value="Haemolymph_juvenile_hormone-bd"/>
</dbReference>